<gene>
    <name evidence="2" type="ORF">GCM10010383_74770</name>
</gene>
<dbReference type="Proteomes" id="UP000617743">
    <property type="component" value="Unassembled WGS sequence"/>
</dbReference>
<protein>
    <recommendedName>
        <fullName evidence="1">HNH nuclease domain-containing protein</fullName>
    </recommendedName>
</protein>
<dbReference type="EMBL" id="BMWC01000018">
    <property type="protein sequence ID" value="GGX33534.1"/>
    <property type="molecule type" value="Genomic_DNA"/>
</dbReference>
<evidence type="ECO:0000259" key="1">
    <source>
        <dbReference type="SMART" id="SM00507"/>
    </source>
</evidence>
<name>A0ABQ2XV62_9ACTN</name>
<dbReference type="Pfam" id="PF01844">
    <property type="entry name" value="HNH"/>
    <property type="match status" value="1"/>
</dbReference>
<evidence type="ECO:0000313" key="3">
    <source>
        <dbReference type="Proteomes" id="UP000617743"/>
    </source>
</evidence>
<dbReference type="RefSeq" id="WP_308280926.1">
    <property type="nucleotide sequence ID" value="NZ_BMWC01000018.1"/>
</dbReference>
<accession>A0ABQ2XV62</accession>
<dbReference type="InterPro" id="IPR058807">
    <property type="entry name" value="ScoMcrA_N"/>
</dbReference>
<comment type="caution">
    <text evidence="2">The sequence shown here is derived from an EMBL/GenBank/DDBJ whole genome shotgun (WGS) entry which is preliminary data.</text>
</comment>
<keyword evidence="3" id="KW-1185">Reference proteome</keyword>
<dbReference type="CDD" id="cd00085">
    <property type="entry name" value="HNHc"/>
    <property type="match status" value="1"/>
</dbReference>
<reference evidence="3" key="1">
    <citation type="journal article" date="2019" name="Int. J. Syst. Evol. Microbiol.">
        <title>The Global Catalogue of Microorganisms (GCM) 10K type strain sequencing project: providing services to taxonomists for standard genome sequencing and annotation.</title>
        <authorList>
            <consortium name="The Broad Institute Genomics Platform"/>
            <consortium name="The Broad Institute Genome Sequencing Center for Infectious Disease"/>
            <person name="Wu L."/>
            <person name="Ma J."/>
        </authorList>
    </citation>
    <scope>NUCLEOTIDE SEQUENCE [LARGE SCALE GENOMIC DNA]</scope>
    <source>
        <strain evidence="3">JCM 4866</strain>
    </source>
</reference>
<dbReference type="Pfam" id="PF26345">
    <property type="entry name" value="ScoMcrA_N"/>
    <property type="match status" value="1"/>
</dbReference>
<dbReference type="Pfam" id="PF26340">
    <property type="entry name" value="DNA-SBD_ScoMcrA"/>
    <property type="match status" value="1"/>
</dbReference>
<feature type="domain" description="HNH nuclease" evidence="1">
    <location>
        <begin position="325"/>
        <end position="386"/>
    </location>
</feature>
<dbReference type="InterPro" id="IPR003615">
    <property type="entry name" value="HNH_nuc"/>
</dbReference>
<evidence type="ECO:0000313" key="2">
    <source>
        <dbReference type="EMBL" id="GGX33534.1"/>
    </source>
</evidence>
<proteinExistence type="predicted"/>
<sequence length="424" mass="47321">MALADISRVEIEKAIGECDRLGRDAFLKAYGFRRARRYLLVHQGGHYDSKAIVGAAHGFLPGERPLAPDSPGFSGGAKHAARLLRRLGFEVTEDPEASDLPRELTHDELTHDELTHEELIHRITHLKVNRSAGHRSLYKPIVLLWAMGRALRGEPRLLPWPETEEALKTLLERHGTRGERLRPDYPIASLHHDGIWELRDFTGPVTTAHGDAGVKRWFTENQPRGGLAEPVYELFRHSAVTRLAVLDDLLDTFFEDLDPTPLLTDVGLDDIDSAEPHTGPGRAPEEWLITAAEYERGCRLVEEQEAKNHGRRAARTTHRPVRSRAARYLVLSRSQGRCENPDCTGQPADVTDRNHPILEVDHVIDLTRGGRDHPSQMVALCPNCHAVKTRGRTRETLREVLLRVAGERHAAGRGSGADATEPSA</sequence>
<dbReference type="InterPro" id="IPR002711">
    <property type="entry name" value="HNH"/>
</dbReference>
<organism evidence="2 3">
    <name type="scientific">Streptomyces lomondensis</name>
    <dbReference type="NCBI Taxonomy" id="68229"/>
    <lineage>
        <taxon>Bacteria</taxon>
        <taxon>Bacillati</taxon>
        <taxon>Actinomycetota</taxon>
        <taxon>Actinomycetes</taxon>
        <taxon>Kitasatosporales</taxon>
        <taxon>Streptomycetaceae</taxon>
        <taxon>Streptomyces</taxon>
    </lineage>
</organism>
<dbReference type="SMART" id="SM00507">
    <property type="entry name" value="HNHc"/>
    <property type="match status" value="1"/>
</dbReference>
<dbReference type="Gene3D" id="1.10.30.50">
    <property type="match status" value="1"/>
</dbReference>
<dbReference type="InterPro" id="IPR058813">
    <property type="entry name" value="DNA-SBD_ScoMcrA"/>
</dbReference>